<reference evidence="1 2" key="1">
    <citation type="submission" date="2024-06" db="EMBL/GenBank/DDBJ databases">
        <title>The Natural Products Discovery Center: Release of the First 8490 Sequenced Strains for Exploring Actinobacteria Biosynthetic Diversity.</title>
        <authorList>
            <person name="Kalkreuter E."/>
            <person name="Kautsar S.A."/>
            <person name="Yang D."/>
            <person name="Bader C.D."/>
            <person name="Teijaro C.N."/>
            <person name="Fluegel L."/>
            <person name="Davis C.M."/>
            <person name="Simpson J.R."/>
            <person name="Lauterbach L."/>
            <person name="Steele A.D."/>
            <person name="Gui C."/>
            <person name="Meng S."/>
            <person name="Li G."/>
            <person name="Viehrig K."/>
            <person name="Ye F."/>
            <person name="Su P."/>
            <person name="Kiefer A.F."/>
            <person name="Nichols A."/>
            <person name="Cepeda A.J."/>
            <person name="Yan W."/>
            <person name="Fan B."/>
            <person name="Jiang Y."/>
            <person name="Adhikari A."/>
            <person name="Zheng C.-J."/>
            <person name="Schuster L."/>
            <person name="Cowan T.M."/>
            <person name="Smanski M.J."/>
            <person name="Chevrette M.G."/>
            <person name="De Carvalho L.P.S."/>
            <person name="Shen B."/>
        </authorList>
    </citation>
    <scope>NUCLEOTIDE SEQUENCE [LARGE SCALE GENOMIC DNA]</scope>
    <source>
        <strain evidence="1 2">NPDC048946</strain>
    </source>
</reference>
<comment type="caution">
    <text evidence="1">The sequence shown here is derived from an EMBL/GenBank/DDBJ whole genome shotgun (WGS) entry which is preliminary data.</text>
</comment>
<dbReference type="RefSeq" id="WP_358356287.1">
    <property type="nucleotide sequence ID" value="NZ_JBEZFP010000055.1"/>
</dbReference>
<proteinExistence type="predicted"/>
<dbReference type="Proteomes" id="UP001551482">
    <property type="component" value="Unassembled WGS sequence"/>
</dbReference>
<evidence type="ECO:0000313" key="2">
    <source>
        <dbReference type="Proteomes" id="UP001551482"/>
    </source>
</evidence>
<accession>A0ABV3DK35</accession>
<evidence type="ECO:0000313" key="1">
    <source>
        <dbReference type="EMBL" id="MEU8136056.1"/>
    </source>
</evidence>
<protein>
    <submittedName>
        <fullName evidence="1">Uncharacterized protein</fullName>
    </submittedName>
</protein>
<organism evidence="1 2">
    <name type="scientific">Streptodolium elevatio</name>
    <dbReference type="NCBI Taxonomy" id="3157996"/>
    <lineage>
        <taxon>Bacteria</taxon>
        <taxon>Bacillati</taxon>
        <taxon>Actinomycetota</taxon>
        <taxon>Actinomycetes</taxon>
        <taxon>Kitasatosporales</taxon>
        <taxon>Streptomycetaceae</taxon>
        <taxon>Streptodolium</taxon>
    </lineage>
</organism>
<dbReference type="EMBL" id="JBEZFP010000055">
    <property type="protein sequence ID" value="MEU8136056.1"/>
    <property type="molecule type" value="Genomic_DNA"/>
</dbReference>
<keyword evidence="2" id="KW-1185">Reference proteome</keyword>
<gene>
    <name evidence="1" type="ORF">AB0C36_21395</name>
</gene>
<name>A0ABV3DK35_9ACTN</name>
<sequence>MTDFLYVLAAGLIVFAAILLILLGMSAAASLLLGTSLGVRWLAPRAFRLARRALEALAAAVRDVREPSGRHRRIGDPPPKTADVVWLDPDATHELETVPEEYAA</sequence>